<dbReference type="AlphaFoldDB" id="A0A9W8LU67"/>
<feature type="non-terminal residue" evidence="1">
    <location>
        <position position="89"/>
    </location>
</feature>
<dbReference type="EMBL" id="JANBUO010000678">
    <property type="protein sequence ID" value="KAJ2802326.1"/>
    <property type="molecule type" value="Genomic_DNA"/>
</dbReference>
<dbReference type="OrthoDB" id="5523498at2759"/>
<keyword evidence="2" id="KW-1185">Reference proteome</keyword>
<comment type="caution">
    <text evidence="1">The sequence shown here is derived from an EMBL/GenBank/DDBJ whole genome shotgun (WGS) entry which is preliminary data.</text>
</comment>
<sequence>MRRRVQGHTNAQFQVFVDSPTVAVPSEHHTQCLDVSFPHDSTTLSKSDAAQSATDKAKPFTLSPRSQVNAQKENFDLVKMQLVSCGRAK</sequence>
<name>A0A9W8LU67_9FUNG</name>
<accession>A0A9W8LU67</accession>
<reference evidence="1" key="1">
    <citation type="submission" date="2022-07" db="EMBL/GenBank/DDBJ databases">
        <title>Phylogenomic reconstructions and comparative analyses of Kickxellomycotina fungi.</title>
        <authorList>
            <person name="Reynolds N.K."/>
            <person name="Stajich J.E."/>
            <person name="Barry K."/>
            <person name="Grigoriev I.V."/>
            <person name="Crous P."/>
            <person name="Smith M.E."/>
        </authorList>
    </citation>
    <scope>NUCLEOTIDE SEQUENCE</scope>
    <source>
        <strain evidence="1">NRRL 1565</strain>
    </source>
</reference>
<organism evidence="1 2">
    <name type="scientific">Coemansia guatemalensis</name>
    <dbReference type="NCBI Taxonomy" id="2761395"/>
    <lineage>
        <taxon>Eukaryota</taxon>
        <taxon>Fungi</taxon>
        <taxon>Fungi incertae sedis</taxon>
        <taxon>Zoopagomycota</taxon>
        <taxon>Kickxellomycotina</taxon>
        <taxon>Kickxellomycetes</taxon>
        <taxon>Kickxellales</taxon>
        <taxon>Kickxellaceae</taxon>
        <taxon>Coemansia</taxon>
    </lineage>
</organism>
<evidence type="ECO:0000313" key="1">
    <source>
        <dbReference type="EMBL" id="KAJ2802326.1"/>
    </source>
</evidence>
<proteinExistence type="predicted"/>
<protein>
    <submittedName>
        <fullName evidence="1">Uncharacterized protein</fullName>
    </submittedName>
</protein>
<evidence type="ECO:0000313" key="2">
    <source>
        <dbReference type="Proteomes" id="UP001140094"/>
    </source>
</evidence>
<gene>
    <name evidence="1" type="ORF">H4R20_003323</name>
</gene>
<dbReference type="Proteomes" id="UP001140094">
    <property type="component" value="Unassembled WGS sequence"/>
</dbReference>